<name>A0A396HQ02_MEDTR</name>
<evidence type="ECO:0000256" key="1">
    <source>
        <dbReference type="SAM" id="Phobius"/>
    </source>
</evidence>
<dbReference type="AlphaFoldDB" id="A0A396HQ02"/>
<keyword evidence="1" id="KW-0812">Transmembrane</keyword>
<organism evidence="2 3">
    <name type="scientific">Medicago truncatula</name>
    <name type="common">Barrel medic</name>
    <name type="synonym">Medicago tribuloides</name>
    <dbReference type="NCBI Taxonomy" id="3880"/>
    <lineage>
        <taxon>Eukaryota</taxon>
        <taxon>Viridiplantae</taxon>
        <taxon>Streptophyta</taxon>
        <taxon>Embryophyta</taxon>
        <taxon>Tracheophyta</taxon>
        <taxon>Spermatophyta</taxon>
        <taxon>Magnoliopsida</taxon>
        <taxon>eudicotyledons</taxon>
        <taxon>Gunneridae</taxon>
        <taxon>Pentapetalae</taxon>
        <taxon>rosids</taxon>
        <taxon>fabids</taxon>
        <taxon>Fabales</taxon>
        <taxon>Fabaceae</taxon>
        <taxon>Papilionoideae</taxon>
        <taxon>50 kb inversion clade</taxon>
        <taxon>NPAAA clade</taxon>
        <taxon>Hologalegina</taxon>
        <taxon>IRL clade</taxon>
        <taxon>Trifolieae</taxon>
        <taxon>Medicago</taxon>
    </lineage>
</organism>
<keyword evidence="1" id="KW-1133">Transmembrane helix</keyword>
<evidence type="ECO:0000313" key="3">
    <source>
        <dbReference type="Proteomes" id="UP000265566"/>
    </source>
</evidence>
<accession>A0A396HQ02</accession>
<dbReference type="Gramene" id="rna29607">
    <property type="protein sequence ID" value="RHN54543.1"/>
    <property type="gene ID" value="gene29607"/>
</dbReference>
<gene>
    <name evidence="2" type="ORF">MtrunA17_Chr5g0408091</name>
</gene>
<proteinExistence type="predicted"/>
<protein>
    <recommendedName>
        <fullName evidence="4">Transmembrane protein</fullName>
    </recommendedName>
</protein>
<evidence type="ECO:0000313" key="2">
    <source>
        <dbReference type="EMBL" id="RHN54543.1"/>
    </source>
</evidence>
<sequence length="103" mass="12722">MWDLFYKFDFVLLMHELPSFHLSYVFFDDFAPSLQPLSFSIFVKLRHFFLYERVSYACNRKVESLIEPMGDDWLQFQIRYYMFALFLLFLMLKRSFFTMGNEF</sequence>
<comment type="caution">
    <text evidence="2">The sequence shown here is derived from an EMBL/GenBank/DDBJ whole genome shotgun (WGS) entry which is preliminary data.</text>
</comment>
<feature type="transmembrane region" description="Helical" evidence="1">
    <location>
        <begin position="78"/>
        <end position="97"/>
    </location>
</feature>
<dbReference type="Proteomes" id="UP000265566">
    <property type="component" value="Chromosome 5"/>
</dbReference>
<reference evidence="3" key="1">
    <citation type="journal article" date="2018" name="Nat. Plants">
        <title>Whole-genome landscape of Medicago truncatula symbiotic genes.</title>
        <authorList>
            <person name="Pecrix Y."/>
            <person name="Staton S.E."/>
            <person name="Sallet E."/>
            <person name="Lelandais-Briere C."/>
            <person name="Moreau S."/>
            <person name="Carrere S."/>
            <person name="Blein T."/>
            <person name="Jardinaud M.F."/>
            <person name="Latrasse D."/>
            <person name="Zouine M."/>
            <person name="Zahm M."/>
            <person name="Kreplak J."/>
            <person name="Mayjonade B."/>
            <person name="Satge C."/>
            <person name="Perez M."/>
            <person name="Cauet S."/>
            <person name="Marande W."/>
            <person name="Chantry-Darmon C."/>
            <person name="Lopez-Roques C."/>
            <person name="Bouchez O."/>
            <person name="Berard A."/>
            <person name="Debelle F."/>
            <person name="Munos S."/>
            <person name="Bendahmane A."/>
            <person name="Berges H."/>
            <person name="Niebel A."/>
            <person name="Buitink J."/>
            <person name="Frugier F."/>
            <person name="Benhamed M."/>
            <person name="Crespi M."/>
            <person name="Gouzy J."/>
            <person name="Gamas P."/>
        </authorList>
    </citation>
    <scope>NUCLEOTIDE SEQUENCE [LARGE SCALE GENOMIC DNA]</scope>
    <source>
        <strain evidence="3">cv. Jemalong A17</strain>
    </source>
</reference>
<evidence type="ECO:0008006" key="4">
    <source>
        <dbReference type="Google" id="ProtNLM"/>
    </source>
</evidence>
<dbReference type="EMBL" id="PSQE01000005">
    <property type="protein sequence ID" value="RHN54543.1"/>
    <property type="molecule type" value="Genomic_DNA"/>
</dbReference>
<keyword evidence="1" id="KW-0472">Membrane</keyword>